<dbReference type="Gene3D" id="3.40.50.1700">
    <property type="entry name" value="Glycoside hydrolase family 3 C-terminal domain"/>
    <property type="match status" value="1"/>
</dbReference>
<dbReference type="OrthoDB" id="9805821at2"/>
<gene>
    <name evidence="5" type="ORF">ET464_11925</name>
</gene>
<proteinExistence type="inferred from homology"/>
<dbReference type="InterPro" id="IPR017853">
    <property type="entry name" value="GH"/>
</dbReference>
<protein>
    <submittedName>
        <fullName evidence="5">Glycoside hydrolase family 3 protein</fullName>
    </submittedName>
</protein>
<keyword evidence="3" id="KW-0326">Glycosidase</keyword>
<keyword evidence="6" id="KW-1185">Reference proteome</keyword>
<organism evidence="5 6">
    <name type="scientific">Paenibacillus protaetiae</name>
    <dbReference type="NCBI Taxonomy" id="2509456"/>
    <lineage>
        <taxon>Bacteria</taxon>
        <taxon>Bacillati</taxon>
        <taxon>Bacillota</taxon>
        <taxon>Bacilli</taxon>
        <taxon>Bacillales</taxon>
        <taxon>Paenibacillaceae</taxon>
        <taxon>Paenibacillus</taxon>
    </lineage>
</organism>
<keyword evidence="2 5" id="KW-0378">Hydrolase</keyword>
<evidence type="ECO:0000256" key="3">
    <source>
        <dbReference type="ARBA" id="ARBA00023295"/>
    </source>
</evidence>
<dbReference type="Pfam" id="PF00933">
    <property type="entry name" value="Glyco_hydro_3"/>
    <property type="match status" value="1"/>
</dbReference>
<feature type="domain" description="Glycoside hydrolase family 3 N-terminal" evidence="4">
    <location>
        <begin position="5"/>
        <end position="327"/>
    </location>
</feature>
<dbReference type="EMBL" id="CP035492">
    <property type="protein sequence ID" value="QAY66997.1"/>
    <property type="molecule type" value="Genomic_DNA"/>
</dbReference>
<dbReference type="PANTHER" id="PTHR30480">
    <property type="entry name" value="BETA-HEXOSAMINIDASE-RELATED"/>
    <property type="match status" value="1"/>
</dbReference>
<dbReference type="SUPFAM" id="SSF51445">
    <property type="entry name" value="(Trans)glycosidases"/>
    <property type="match status" value="1"/>
</dbReference>
<evidence type="ECO:0000256" key="1">
    <source>
        <dbReference type="ARBA" id="ARBA00005336"/>
    </source>
</evidence>
<evidence type="ECO:0000259" key="4">
    <source>
        <dbReference type="Pfam" id="PF00933"/>
    </source>
</evidence>
<dbReference type="Gene3D" id="3.20.20.300">
    <property type="entry name" value="Glycoside hydrolase, family 3, N-terminal domain"/>
    <property type="match status" value="1"/>
</dbReference>
<dbReference type="InterPro" id="IPR050226">
    <property type="entry name" value="NagZ_Beta-hexosaminidase"/>
</dbReference>
<dbReference type="InterPro" id="IPR001764">
    <property type="entry name" value="Glyco_hydro_3_N"/>
</dbReference>
<dbReference type="InterPro" id="IPR036962">
    <property type="entry name" value="Glyco_hydro_3_N_sf"/>
</dbReference>
<sequence>MNKLTLREKIGQLIVTGFPGAEISEEFKRLVEDYKIGNVILFSYNAENIPQLKRLCSDLHRLIEDRTGLPAFISIDQEGGRVTRLPADAANVPGALAIASSGRPENAYAAGRLTARELRALGINFNLAPVLDINNNKHNPVINVRSYGDTAETVETYGLLMMKGLQDEGVMSCLKHFPGHGDTEVDSHLGLPIIHKTLEKLAELELRPFIRAIEEGAESIMSAHILFPELEAERVPATMSRTIMTDLLKGRLGYQGLIVSDCLEMEAIQTYYGTAEGAVGALKAGVHLVFVSHTPSLVRAAAERIEQAVLSGGLPEAIVDEAVEKVLHYKRKYKADLSADVSAAGSEAHRRAAQGISLDSICLVKGSLLPVAAPAPDTVFLGCYPFRPDRAANEMQQGLCFPKAMGEAFSAAYRITGIDPDEAEIGQALEAASSFAHAVIGLYNAQNHPGQLELARRLIASGRRVTAVALGKPYDLELLEGDYSGIAAFDYTALTLESLTGVLSGTFVPSGKLALRLQG</sequence>
<evidence type="ECO:0000256" key="2">
    <source>
        <dbReference type="ARBA" id="ARBA00022801"/>
    </source>
</evidence>
<dbReference type="KEGG" id="pprt:ET464_11925"/>
<evidence type="ECO:0000313" key="6">
    <source>
        <dbReference type="Proteomes" id="UP000293568"/>
    </source>
</evidence>
<reference evidence="5 6" key="1">
    <citation type="submission" date="2019-01" db="EMBL/GenBank/DDBJ databases">
        <title>Genome sequencing of strain FW100M-2.</title>
        <authorList>
            <person name="Heo J."/>
            <person name="Kim S.-J."/>
            <person name="Kim J.-S."/>
            <person name="Hong S.-B."/>
            <person name="Kwon S.-W."/>
        </authorList>
    </citation>
    <scope>NUCLEOTIDE SEQUENCE [LARGE SCALE GENOMIC DNA]</scope>
    <source>
        <strain evidence="5 6">FW100M-2</strain>
    </source>
</reference>
<evidence type="ECO:0000313" key="5">
    <source>
        <dbReference type="EMBL" id="QAY66997.1"/>
    </source>
</evidence>
<dbReference type="GO" id="GO:0009254">
    <property type="term" value="P:peptidoglycan turnover"/>
    <property type="evidence" value="ECO:0007669"/>
    <property type="project" value="TreeGrafter"/>
</dbReference>
<dbReference type="Proteomes" id="UP000293568">
    <property type="component" value="Chromosome"/>
</dbReference>
<name>A0A4P6F1R7_9BACL</name>
<dbReference type="GO" id="GO:0004553">
    <property type="term" value="F:hydrolase activity, hydrolyzing O-glycosyl compounds"/>
    <property type="evidence" value="ECO:0007669"/>
    <property type="project" value="InterPro"/>
</dbReference>
<dbReference type="GO" id="GO:0005975">
    <property type="term" value="P:carbohydrate metabolic process"/>
    <property type="evidence" value="ECO:0007669"/>
    <property type="project" value="InterPro"/>
</dbReference>
<accession>A0A4P6F1R7</accession>
<dbReference type="PANTHER" id="PTHR30480:SF16">
    <property type="entry name" value="GLYCOSIDE HYDROLASE FAMILY 3 DOMAIN PROTEIN"/>
    <property type="match status" value="1"/>
</dbReference>
<dbReference type="RefSeq" id="WP_129441160.1">
    <property type="nucleotide sequence ID" value="NZ_CP035492.1"/>
</dbReference>
<dbReference type="AlphaFoldDB" id="A0A4P6F1R7"/>
<dbReference type="PRINTS" id="PR00133">
    <property type="entry name" value="GLHYDRLASE3"/>
</dbReference>
<dbReference type="InterPro" id="IPR036881">
    <property type="entry name" value="Glyco_hydro_3_C_sf"/>
</dbReference>
<comment type="similarity">
    <text evidence="1">Belongs to the glycosyl hydrolase 3 family.</text>
</comment>